<reference evidence="2 3" key="1">
    <citation type="journal article" date="2014" name="BMC Genomics">
        <title>Oil accumulation mechanisms of the oleaginous microalga Chlorella protothecoides revealed through its genome, transcriptomes, and proteomes.</title>
        <authorList>
            <person name="Gao C."/>
            <person name="Wang Y."/>
            <person name="Shen Y."/>
            <person name="Yan D."/>
            <person name="He X."/>
            <person name="Dai J."/>
            <person name="Wu Q."/>
        </authorList>
    </citation>
    <scope>NUCLEOTIDE SEQUENCE [LARGE SCALE GENOMIC DNA]</scope>
    <source>
        <strain evidence="2 3">0710</strain>
    </source>
</reference>
<accession>A0A087SP95</accession>
<keyword evidence="3" id="KW-1185">Reference proteome</keyword>
<dbReference type="AlphaFoldDB" id="A0A087SP95"/>
<organism evidence="2 3">
    <name type="scientific">Auxenochlorella protothecoides</name>
    <name type="common">Green microalga</name>
    <name type="synonym">Chlorella protothecoides</name>
    <dbReference type="NCBI Taxonomy" id="3075"/>
    <lineage>
        <taxon>Eukaryota</taxon>
        <taxon>Viridiplantae</taxon>
        <taxon>Chlorophyta</taxon>
        <taxon>core chlorophytes</taxon>
        <taxon>Trebouxiophyceae</taxon>
        <taxon>Chlorellales</taxon>
        <taxon>Chlorellaceae</taxon>
        <taxon>Auxenochlorella</taxon>
    </lineage>
</organism>
<dbReference type="RefSeq" id="XP_011400532.1">
    <property type="nucleotide sequence ID" value="XM_011402230.1"/>
</dbReference>
<gene>
    <name evidence="2" type="ORF">F751_4128</name>
</gene>
<feature type="region of interest" description="Disordered" evidence="1">
    <location>
        <begin position="1"/>
        <end position="82"/>
    </location>
</feature>
<dbReference type="Proteomes" id="UP000028924">
    <property type="component" value="Unassembled WGS sequence"/>
</dbReference>
<evidence type="ECO:0000256" key="1">
    <source>
        <dbReference type="SAM" id="MobiDB-lite"/>
    </source>
</evidence>
<protein>
    <submittedName>
        <fullName evidence="2">Uncharacterized protein</fullName>
    </submittedName>
</protein>
<evidence type="ECO:0000313" key="2">
    <source>
        <dbReference type="EMBL" id="KFM27549.1"/>
    </source>
</evidence>
<evidence type="ECO:0000313" key="3">
    <source>
        <dbReference type="Proteomes" id="UP000028924"/>
    </source>
</evidence>
<name>A0A087SP95_AUXPR</name>
<dbReference type="KEGG" id="apro:F751_4128"/>
<proteinExistence type="predicted"/>
<dbReference type="GeneID" id="23615519"/>
<dbReference type="EMBL" id="KL662149">
    <property type="protein sequence ID" value="KFM27549.1"/>
    <property type="molecule type" value="Genomic_DNA"/>
</dbReference>
<sequence length="117" mass="12618">MRGTELTSDRAHQPSVSDPTRMSMHVRVHTTPSPLGPYRRRAGLRVDEEGEGAPPPARQHAPGPTVQPHQAAIDAQPAAQLGDGVGVVRRKLAQDDAKHARTQVPFQLRGRGVLVCV</sequence>